<dbReference type="Pfam" id="PF15932">
    <property type="entry name" value="DUF4748"/>
    <property type="match status" value="1"/>
</dbReference>
<name>A0AAD7TIT2_9APHY</name>
<keyword evidence="3" id="KW-0472">Membrane</keyword>
<dbReference type="GO" id="GO:0008270">
    <property type="term" value="F:zinc ion binding"/>
    <property type="evidence" value="ECO:0007669"/>
    <property type="project" value="UniProtKB-KW"/>
</dbReference>
<dbReference type="InterPro" id="IPR031833">
    <property type="entry name" value="DUF4748"/>
</dbReference>
<feature type="region of interest" description="Disordered" evidence="2">
    <location>
        <begin position="926"/>
        <end position="948"/>
    </location>
</feature>
<comment type="caution">
    <text evidence="5">The sequence shown here is derived from an EMBL/GenBank/DDBJ whole genome shotgun (WGS) entry which is preliminary data.</text>
</comment>
<keyword evidence="3" id="KW-1133">Transmembrane helix</keyword>
<accession>A0AAD7TIT2</accession>
<feature type="compositionally biased region" description="Low complexity" evidence="2">
    <location>
        <begin position="878"/>
        <end position="891"/>
    </location>
</feature>
<proteinExistence type="predicted"/>
<evidence type="ECO:0000256" key="3">
    <source>
        <dbReference type="SAM" id="Phobius"/>
    </source>
</evidence>
<dbReference type="AlphaFoldDB" id="A0AAD7TIT2"/>
<evidence type="ECO:0000259" key="4">
    <source>
        <dbReference type="PROSITE" id="PS50157"/>
    </source>
</evidence>
<dbReference type="EMBL" id="JAPEVG010000451">
    <property type="protein sequence ID" value="KAJ8462631.1"/>
    <property type="molecule type" value="Genomic_DNA"/>
</dbReference>
<sequence length="996" mass="107212">MNNPQSMASQCIWENLLGWGSLLVAAGVSYYYARKSINERRALQEARGQRPSEKLDYGVIDSGETLLTVASCLSTTIIAPTWLRCRLSMSKARRTQSGSRGAASLELAEVPHHATSSYPRTRSQTKAALPLPKRKISDSSPASPARPTKIARKHPLHHGEAQSRLSPEALVEGLSTDELKLCESERTMWPVNVPRSMLFTFRVGSSSPRSAATTCSDPADARTDCSVFSASGPQAMFDHTWRVTFVEPRTALTFGLPARPSPTTSSIAASPTIPHCIPTATFPADRLPPAPSPVVPATLFSRSEQIHSSENVSPPQLIPIVSQNVVVVKRMLPPPRGPPTPLLPTTLGVNHPSSQFAHPHSRLYRIPSAPVAQTPPSLATPHAQNGRAKLPIYAPVPTPTLALPLADDAPIERVPALYQPQPALTQNALPLHRGPHFPMHAIPYVCATPLRTFPSSRPPVFADPLHQNQYFSHNTGPFPVQDCANDPLGPRFPQHAPFTHGNCTVSSLPYPQISQGSHPGGDASFDTHPQPFPTFIPPLPLTLPNAPVLPRLPPPPAVKPPWSTLFESVKLAAGKPRKVARRKVDPAEYIEDQVMGSLSTATHSRDHPTRGVAGAGDMHRCPLCLRAFSLPHSLAIHLKWHWGASSLDWKRGISKRCKAIERAFLDAERRREESAQQQLENDLPRRPSSLTMLDMHAGQVGGDDYNTLPLATALDPTSLSDNLSRSFAMPIVARQSFDAFDFSLSSSESPLSANSTCVSPTGSHHSHVFPPAILAPSSTATMMYDSLPHTPDLLIDTGSSNGASTGRASPTWSDHLFGPEEHAGAETRGENEGDLFGACLPVAAGIHRFGAAATTGSTSTDASADPGPSEHTSDHHTNSSSSYHSTSVSVSDPRTHERGPISARVRLPPLRAPRLVPLRLPPMFYGDADTDADGGQQTGTLSWDENDEDDALAVMRRVRGPDGYSSYGTDGLTPLSGLVSLHSLPELDVFGGLSIF</sequence>
<dbReference type="InterPro" id="IPR013087">
    <property type="entry name" value="Znf_C2H2_type"/>
</dbReference>
<keyword evidence="1" id="KW-0863">Zinc-finger</keyword>
<feature type="region of interest" description="Disordered" evidence="2">
    <location>
        <begin position="95"/>
        <end position="166"/>
    </location>
</feature>
<keyword evidence="3" id="KW-0812">Transmembrane</keyword>
<evidence type="ECO:0000256" key="1">
    <source>
        <dbReference type="PROSITE-ProRule" id="PRU00042"/>
    </source>
</evidence>
<evidence type="ECO:0000313" key="6">
    <source>
        <dbReference type="Proteomes" id="UP001215151"/>
    </source>
</evidence>
<feature type="transmembrane region" description="Helical" evidence="3">
    <location>
        <begin position="12"/>
        <end position="33"/>
    </location>
</feature>
<reference evidence="5" key="1">
    <citation type="submission" date="2022-11" db="EMBL/GenBank/DDBJ databases">
        <title>Genome Sequence of Cubamyces cubensis.</title>
        <authorList>
            <person name="Buettner E."/>
        </authorList>
    </citation>
    <scope>NUCLEOTIDE SEQUENCE</scope>
    <source>
        <strain evidence="5">MPL-01</strain>
    </source>
</reference>
<organism evidence="5 6">
    <name type="scientific">Trametes cubensis</name>
    <dbReference type="NCBI Taxonomy" id="1111947"/>
    <lineage>
        <taxon>Eukaryota</taxon>
        <taxon>Fungi</taxon>
        <taxon>Dikarya</taxon>
        <taxon>Basidiomycota</taxon>
        <taxon>Agaricomycotina</taxon>
        <taxon>Agaricomycetes</taxon>
        <taxon>Polyporales</taxon>
        <taxon>Polyporaceae</taxon>
        <taxon>Trametes</taxon>
    </lineage>
</organism>
<feature type="compositionally biased region" description="Polar residues" evidence="2">
    <location>
        <begin position="797"/>
        <end position="812"/>
    </location>
</feature>
<protein>
    <recommendedName>
        <fullName evidence="4">C2H2-type domain-containing protein</fullName>
    </recommendedName>
</protein>
<evidence type="ECO:0000256" key="2">
    <source>
        <dbReference type="SAM" id="MobiDB-lite"/>
    </source>
</evidence>
<feature type="region of interest" description="Disordered" evidence="2">
    <location>
        <begin position="854"/>
        <end position="906"/>
    </location>
</feature>
<dbReference type="PROSITE" id="PS00028">
    <property type="entry name" value="ZINC_FINGER_C2H2_1"/>
    <property type="match status" value="1"/>
</dbReference>
<gene>
    <name evidence="5" type="ORF">ONZ51_g10777</name>
</gene>
<keyword evidence="1" id="KW-0479">Metal-binding</keyword>
<feature type="compositionally biased region" description="Basic and acidic residues" evidence="2">
    <location>
        <begin position="817"/>
        <end position="830"/>
    </location>
</feature>
<dbReference type="Proteomes" id="UP001215151">
    <property type="component" value="Unassembled WGS sequence"/>
</dbReference>
<keyword evidence="6" id="KW-1185">Reference proteome</keyword>
<feature type="compositionally biased region" description="Polar residues" evidence="2">
    <location>
        <begin position="114"/>
        <end position="126"/>
    </location>
</feature>
<evidence type="ECO:0000313" key="5">
    <source>
        <dbReference type="EMBL" id="KAJ8462631.1"/>
    </source>
</evidence>
<feature type="domain" description="C2H2-type" evidence="4">
    <location>
        <begin position="619"/>
        <end position="646"/>
    </location>
</feature>
<dbReference type="PROSITE" id="PS50157">
    <property type="entry name" value="ZINC_FINGER_C2H2_2"/>
    <property type="match status" value="1"/>
</dbReference>
<feature type="region of interest" description="Disordered" evidence="2">
    <location>
        <begin position="795"/>
        <end position="830"/>
    </location>
</feature>
<keyword evidence="1" id="KW-0862">Zinc</keyword>
<feature type="compositionally biased region" description="Low complexity" evidence="2">
    <location>
        <begin position="854"/>
        <end position="865"/>
    </location>
</feature>